<name>X0VDI8_9ZZZZ</name>
<dbReference type="InterPro" id="IPR003753">
    <property type="entry name" value="Exonuc_VII_L"/>
</dbReference>
<organism evidence="4">
    <name type="scientific">marine sediment metagenome</name>
    <dbReference type="NCBI Taxonomy" id="412755"/>
    <lineage>
        <taxon>unclassified sequences</taxon>
        <taxon>metagenomes</taxon>
        <taxon>ecological metagenomes</taxon>
    </lineage>
</organism>
<dbReference type="PANTHER" id="PTHR30008:SF0">
    <property type="entry name" value="EXODEOXYRIBONUCLEASE 7 LARGE SUBUNIT"/>
    <property type="match status" value="1"/>
</dbReference>
<evidence type="ECO:0000259" key="3">
    <source>
        <dbReference type="Pfam" id="PF02601"/>
    </source>
</evidence>
<dbReference type="Pfam" id="PF02601">
    <property type="entry name" value="Exonuc_VII_L"/>
    <property type="match status" value="1"/>
</dbReference>
<comment type="caution">
    <text evidence="4">The sequence shown here is derived from an EMBL/GenBank/DDBJ whole genome shotgun (WGS) entry which is preliminary data.</text>
</comment>
<dbReference type="GO" id="GO:0008855">
    <property type="term" value="F:exodeoxyribonuclease VII activity"/>
    <property type="evidence" value="ECO:0007669"/>
    <property type="project" value="InterPro"/>
</dbReference>
<feature type="compositionally biased region" description="Basic and acidic residues" evidence="2">
    <location>
        <begin position="233"/>
        <end position="242"/>
    </location>
</feature>
<dbReference type="AlphaFoldDB" id="X0VDI8"/>
<dbReference type="EMBL" id="BARS01027311">
    <property type="protein sequence ID" value="GAG10518.1"/>
    <property type="molecule type" value="Genomic_DNA"/>
</dbReference>
<evidence type="ECO:0000313" key="4">
    <source>
        <dbReference type="EMBL" id="GAG10518.1"/>
    </source>
</evidence>
<evidence type="ECO:0000256" key="1">
    <source>
        <dbReference type="SAM" id="Coils"/>
    </source>
</evidence>
<dbReference type="GO" id="GO:0009318">
    <property type="term" value="C:exodeoxyribonuclease VII complex"/>
    <property type="evidence" value="ECO:0007669"/>
    <property type="project" value="InterPro"/>
</dbReference>
<dbReference type="NCBIfam" id="TIGR00237">
    <property type="entry name" value="xseA"/>
    <property type="match status" value="1"/>
</dbReference>
<keyword evidence="1" id="KW-0175">Coiled coil</keyword>
<accession>X0VDI8</accession>
<dbReference type="InterPro" id="IPR020579">
    <property type="entry name" value="Exonuc_VII_lsu_C"/>
</dbReference>
<feature type="region of interest" description="Disordered" evidence="2">
    <location>
        <begin position="221"/>
        <end position="242"/>
    </location>
</feature>
<reference evidence="4" key="1">
    <citation type="journal article" date="2014" name="Front. Microbiol.">
        <title>High frequency of phylogenetically diverse reductive dehalogenase-homologous genes in deep subseafloor sedimentary metagenomes.</title>
        <authorList>
            <person name="Kawai M."/>
            <person name="Futagami T."/>
            <person name="Toyoda A."/>
            <person name="Takaki Y."/>
            <person name="Nishi S."/>
            <person name="Hori S."/>
            <person name="Arai W."/>
            <person name="Tsubouchi T."/>
            <person name="Morono Y."/>
            <person name="Uchiyama I."/>
            <person name="Ito T."/>
            <person name="Fujiyama A."/>
            <person name="Inagaki F."/>
            <person name="Takami H."/>
        </authorList>
    </citation>
    <scope>NUCLEOTIDE SEQUENCE</scope>
    <source>
        <strain evidence="4">Expedition CK06-06</strain>
    </source>
</reference>
<feature type="non-terminal residue" evidence="4">
    <location>
        <position position="1"/>
    </location>
</feature>
<feature type="domain" description="Exonuclease VII large subunit C-terminal" evidence="3">
    <location>
        <begin position="1"/>
        <end position="168"/>
    </location>
</feature>
<evidence type="ECO:0000256" key="2">
    <source>
        <dbReference type="SAM" id="MobiDB-lite"/>
    </source>
</evidence>
<dbReference type="PANTHER" id="PTHR30008">
    <property type="entry name" value="EXODEOXYRIBONUCLEASE 7 LARGE SUBUNIT"/>
    <property type="match status" value="1"/>
</dbReference>
<dbReference type="GO" id="GO:0006308">
    <property type="term" value="P:DNA catabolic process"/>
    <property type="evidence" value="ECO:0007669"/>
    <property type="project" value="InterPro"/>
</dbReference>
<protein>
    <recommendedName>
        <fullName evidence="3">Exonuclease VII large subunit C-terminal domain-containing protein</fullName>
    </recommendedName>
</protein>
<sequence length="242" mass="26363">AADEIARGIEALERHGGSDLLIVARGGGSLEDLWAFNEEVTARAIAACRIPVVSAVGHEIDHTIADLVADVRAPTPSTAAEMAVPDSRAVLQQMRRTLGRCEGALGRKIAESRLKLEALGRSRALQSPLDRLLQESQRADELLQRARRALEMRVARARERVAMLQARIEALNPVRVLERGYALAFDEAGRLLRSAGETSPGERVRVELGRGAILCRVEGREEERAWSAGAGRRGPETRGGRE</sequence>
<gene>
    <name evidence="4" type="ORF">S01H1_42912</name>
</gene>
<proteinExistence type="predicted"/>
<feature type="coiled-coil region" evidence="1">
    <location>
        <begin position="129"/>
        <end position="167"/>
    </location>
</feature>